<evidence type="ECO:0000313" key="2">
    <source>
        <dbReference type="Proteomes" id="UP000824588"/>
    </source>
</evidence>
<accession>A0ABX8YTK0</accession>
<reference evidence="1 2" key="1">
    <citation type="journal article" date="2022" name="Int. J. Syst. Evol. Microbiol.">
        <title>Pseudomonas germanica sp. nov., isolated from Iris germanica rhizomes.</title>
        <authorList>
            <person name="Atanasov K.E."/>
            <person name="Galbis D.M."/>
            <person name="Gallego J."/>
            <person name="Serpico A."/>
            <person name="Bosch M."/>
            <person name="Altabella T."/>
            <person name="Ferrer A."/>
        </authorList>
    </citation>
    <scope>NUCLEOTIDE SEQUENCE [LARGE SCALE GENOMIC DNA]</scope>
    <source>
        <strain evidence="1 2">FIT28</strain>
    </source>
</reference>
<gene>
    <name evidence="1" type="ORF">J0G10_07645</name>
</gene>
<proteinExistence type="predicted"/>
<evidence type="ECO:0000313" key="1">
    <source>
        <dbReference type="EMBL" id="QYY83315.1"/>
    </source>
</evidence>
<sequence>MSNARQALAGLLAMGIAAAGDDLAIENEVPLSCIIAVDSGMTIFAKLKTVPDV</sequence>
<protein>
    <submittedName>
        <fullName evidence="1">Uncharacterized protein</fullName>
    </submittedName>
</protein>
<dbReference type="Proteomes" id="UP000824588">
    <property type="component" value="Chromosome"/>
</dbReference>
<keyword evidence="2" id="KW-1185">Reference proteome</keyword>
<dbReference type="RefSeq" id="WP_156685510.1">
    <property type="nucleotide sequence ID" value="NZ_CP071586.1"/>
</dbReference>
<name>A0ABX8YTK0_9PSED</name>
<organism evidence="1 2">
    <name type="scientific">Pseudomonas germanica</name>
    <dbReference type="NCBI Taxonomy" id="2815720"/>
    <lineage>
        <taxon>Bacteria</taxon>
        <taxon>Pseudomonadati</taxon>
        <taxon>Pseudomonadota</taxon>
        <taxon>Gammaproteobacteria</taxon>
        <taxon>Pseudomonadales</taxon>
        <taxon>Pseudomonadaceae</taxon>
        <taxon>Pseudomonas</taxon>
    </lineage>
</organism>
<dbReference type="EMBL" id="CP071586">
    <property type="protein sequence ID" value="QYY83315.1"/>
    <property type="molecule type" value="Genomic_DNA"/>
</dbReference>